<evidence type="ECO:0000256" key="4">
    <source>
        <dbReference type="ARBA" id="ARBA00022729"/>
    </source>
</evidence>
<dbReference type="EMBL" id="JBEPSN010000004">
    <property type="protein sequence ID" value="MET4540109.1"/>
    <property type="molecule type" value="Genomic_DNA"/>
</dbReference>
<dbReference type="InterPro" id="IPR002491">
    <property type="entry name" value="ABC_transptr_periplasmic_BD"/>
</dbReference>
<dbReference type="PANTHER" id="PTHR30532:SF25">
    <property type="entry name" value="IRON(III) DICITRATE-BINDING PERIPLASMIC PROTEIN"/>
    <property type="match status" value="1"/>
</dbReference>
<dbReference type="InterPro" id="IPR051313">
    <property type="entry name" value="Bact_iron-sidero_bind"/>
</dbReference>
<dbReference type="Gene3D" id="3.40.50.1980">
    <property type="entry name" value="Nitrogenase molybdenum iron protein domain"/>
    <property type="match status" value="2"/>
</dbReference>
<dbReference type="CDD" id="cd01146">
    <property type="entry name" value="FhuD"/>
    <property type="match status" value="1"/>
</dbReference>
<evidence type="ECO:0000256" key="1">
    <source>
        <dbReference type="ARBA" id="ARBA00004196"/>
    </source>
</evidence>
<dbReference type="SUPFAM" id="SSF53807">
    <property type="entry name" value="Helical backbone' metal receptor"/>
    <property type="match status" value="1"/>
</dbReference>
<evidence type="ECO:0000313" key="7">
    <source>
        <dbReference type="Proteomes" id="UP001549307"/>
    </source>
</evidence>
<dbReference type="Proteomes" id="UP001549307">
    <property type="component" value="Unassembled WGS sequence"/>
</dbReference>
<organism evidence="6 7">
    <name type="scientific">Arthrobacter bambusae</name>
    <dbReference type="NCBI Taxonomy" id="1338426"/>
    <lineage>
        <taxon>Bacteria</taxon>
        <taxon>Bacillati</taxon>
        <taxon>Actinomycetota</taxon>
        <taxon>Actinomycetes</taxon>
        <taxon>Micrococcales</taxon>
        <taxon>Micrococcaceae</taxon>
        <taxon>Arthrobacter</taxon>
    </lineage>
</organism>
<proteinExistence type="inferred from homology"/>
<sequence length="355" mass="37124">MKNDDFEGQPHKASRVRRMAVRNLAMKVAGVAVVAGLLAGCGASGGSGSAAGNADVATGGSKFTTADQETAKLGTDAAPGVFPRTLKHANGETTLEKKPTRVVVLDTGELDDVVTLGITPVGMATTEGANPVPTYLADKVKDVASVGTIQDLNLEAIAALKPDLILGSQLRADKLYKQLSTIAPTVFSIRPGFPWKENFLLVGKSLGEEDKAVKALNDYQAEADALKADVKGDPKISLVRFLPGKIRLYANKSLIGVILKDAGLARPENQNIDELAAEISAENIEQGDADWIFYSSYGDPAATGETSVVEGAVWPKLGAVKAGQAKAVSDDVWFLGLGPTGAQLILKDLRSMLAG</sequence>
<accession>A0ABV2P5R0</accession>
<evidence type="ECO:0000256" key="2">
    <source>
        <dbReference type="ARBA" id="ARBA00008814"/>
    </source>
</evidence>
<comment type="subcellular location">
    <subcellularLocation>
        <location evidence="1">Cell envelope</location>
    </subcellularLocation>
</comment>
<comment type="caution">
    <text evidence="6">The sequence shown here is derived from an EMBL/GenBank/DDBJ whole genome shotgun (WGS) entry which is preliminary data.</text>
</comment>
<dbReference type="PANTHER" id="PTHR30532">
    <property type="entry name" value="IRON III DICITRATE-BINDING PERIPLASMIC PROTEIN"/>
    <property type="match status" value="1"/>
</dbReference>
<gene>
    <name evidence="6" type="ORF">ABIE37_001890</name>
</gene>
<dbReference type="PROSITE" id="PS50983">
    <property type="entry name" value="FE_B12_PBP"/>
    <property type="match status" value="1"/>
</dbReference>
<evidence type="ECO:0000259" key="5">
    <source>
        <dbReference type="PROSITE" id="PS50983"/>
    </source>
</evidence>
<comment type="similarity">
    <text evidence="2">Belongs to the bacterial solute-binding protein 8 family.</text>
</comment>
<feature type="domain" description="Fe/B12 periplasmic-binding" evidence="5">
    <location>
        <begin position="101"/>
        <end position="355"/>
    </location>
</feature>
<evidence type="ECO:0000256" key="3">
    <source>
        <dbReference type="ARBA" id="ARBA00022448"/>
    </source>
</evidence>
<evidence type="ECO:0000313" key="6">
    <source>
        <dbReference type="EMBL" id="MET4540109.1"/>
    </source>
</evidence>
<keyword evidence="3" id="KW-0813">Transport</keyword>
<reference evidence="6 7" key="1">
    <citation type="submission" date="2024-06" db="EMBL/GenBank/DDBJ databases">
        <title>Sorghum-associated microbial communities from plants grown in Nebraska, USA.</title>
        <authorList>
            <person name="Schachtman D."/>
        </authorList>
    </citation>
    <scope>NUCLEOTIDE SEQUENCE [LARGE SCALE GENOMIC DNA]</scope>
    <source>
        <strain evidence="6 7">3552</strain>
    </source>
</reference>
<protein>
    <submittedName>
        <fullName evidence="6">Iron complex transport system substrate-binding protein</fullName>
    </submittedName>
</protein>
<keyword evidence="7" id="KW-1185">Reference proteome</keyword>
<keyword evidence="4" id="KW-0732">Signal</keyword>
<dbReference type="Pfam" id="PF01497">
    <property type="entry name" value="Peripla_BP_2"/>
    <property type="match status" value="1"/>
</dbReference>
<name>A0ABV2P5R0_9MICC</name>